<sequence length="670" mass="70724">MTTTPPRATTADRIRAGAAVLGLALLLIGLPVVLTFAGQVITMPQLSWPVLDDSPWAPPLIDQLRPWLEDTWQALRLDLGSDGALLLLIFATGWGSWLVMLWWSLCDLLLLLRYGAGRARERVAAMGPRGWITTLVAAATFASTPSTVSAAPVTDPVAVTAPQYPGGVLPMPHEKGTTVPLGSGGPPGLPEPSTPTTVSDDLRPDYPRYEVVRGDTLWGLAARHLGNPHRWPDIAALNTGRIGDDYCLLTGSVLLLPGDATHLPAPAVIPEDARWITVGPGDTLTAIAGRELGAPDRWQEIAELNAHQPQPDGRVLRDPDMLFPGWRLALPPAGHSAPAPAPPDHTPRATTSHPQAPSPEDHGRSAAQPAAALEQGPGVEIASGVFLGLGLAAAASAALVLARTRHRRTQRPGAAPTPDYPVAPTVYQLKLAHLRATQPSLDTESPSADHDHEHERERETGEGAAAPGDVVAELGVDDNATVRLDLAAVGGLGLTGPGAEDAMRALILDLQHRHGPRIVLQKSLANNLFPHYGELPHPLEVTDALTTAASSPGEDDQRLEVFVVRAPLPAQTAALLRRSHTRPGGVVVLALGPSVSGTTLTINSGGIVTSAISRGHRERSGGRPDVHRDSARRRRPPHPRPPRRTPAATKQSSRGENAFASAPTSLTARG</sequence>
<dbReference type="RefSeq" id="WP_010310289.1">
    <property type="nucleotide sequence ID" value="NZ_CP061007.1"/>
</dbReference>
<feature type="compositionally biased region" description="Basic and acidic residues" evidence="1">
    <location>
        <begin position="618"/>
        <end position="629"/>
    </location>
</feature>
<organism evidence="4 5">
    <name type="scientific">Saccharopolyspora spinosa</name>
    <dbReference type="NCBI Taxonomy" id="60894"/>
    <lineage>
        <taxon>Bacteria</taxon>
        <taxon>Bacillati</taxon>
        <taxon>Actinomycetota</taxon>
        <taxon>Actinomycetes</taxon>
        <taxon>Pseudonocardiales</taxon>
        <taxon>Pseudonocardiaceae</taxon>
        <taxon>Saccharopolyspora</taxon>
    </lineage>
</organism>
<feature type="region of interest" description="Disordered" evidence="1">
    <location>
        <begin position="439"/>
        <end position="466"/>
    </location>
</feature>
<dbReference type="InterPro" id="IPR018392">
    <property type="entry name" value="LysM"/>
</dbReference>
<dbReference type="SMART" id="SM00257">
    <property type="entry name" value="LysM"/>
    <property type="match status" value="2"/>
</dbReference>
<dbReference type="Pfam" id="PF01476">
    <property type="entry name" value="LysM"/>
    <property type="match status" value="2"/>
</dbReference>
<feature type="transmembrane region" description="Helical" evidence="2">
    <location>
        <begin position="123"/>
        <end position="142"/>
    </location>
</feature>
<feature type="domain" description="LysM" evidence="3">
    <location>
        <begin position="274"/>
        <end position="330"/>
    </location>
</feature>
<comment type="caution">
    <text evidence="4">The sequence shown here is derived from an EMBL/GenBank/DDBJ whole genome shotgun (WGS) entry which is preliminary data.</text>
</comment>
<keyword evidence="2" id="KW-1133">Transmembrane helix</keyword>
<feature type="region of interest" description="Disordered" evidence="1">
    <location>
        <begin position="327"/>
        <end position="371"/>
    </location>
</feature>
<dbReference type="Proteomes" id="UP000233786">
    <property type="component" value="Unassembled WGS sequence"/>
</dbReference>
<dbReference type="EMBL" id="PJNB01000001">
    <property type="protein sequence ID" value="PKW18765.1"/>
    <property type="molecule type" value="Genomic_DNA"/>
</dbReference>
<feature type="compositionally biased region" description="Basic and acidic residues" evidence="1">
    <location>
        <begin position="447"/>
        <end position="461"/>
    </location>
</feature>
<dbReference type="PANTHER" id="PTHR34700">
    <property type="entry name" value="POTASSIUM BINDING PROTEIN KBP"/>
    <property type="match status" value="1"/>
</dbReference>
<dbReference type="Gene3D" id="3.10.350.10">
    <property type="entry name" value="LysM domain"/>
    <property type="match status" value="2"/>
</dbReference>
<dbReference type="STRING" id="994479.GCA_000194155_04914"/>
<feature type="compositionally biased region" description="Low complexity" evidence="1">
    <location>
        <begin position="329"/>
        <end position="338"/>
    </location>
</feature>
<dbReference type="PANTHER" id="PTHR34700:SF4">
    <property type="entry name" value="PHAGE-LIKE ELEMENT PBSX PROTEIN XKDP"/>
    <property type="match status" value="1"/>
</dbReference>
<dbReference type="PROSITE" id="PS51782">
    <property type="entry name" value="LYSM"/>
    <property type="match status" value="2"/>
</dbReference>
<protein>
    <submittedName>
        <fullName evidence="4">LysM domain-containing protein</fullName>
    </submittedName>
</protein>
<keyword evidence="2" id="KW-0472">Membrane</keyword>
<dbReference type="InterPro" id="IPR036779">
    <property type="entry name" value="LysM_dom_sf"/>
</dbReference>
<accession>A0A2N3Y7D2</accession>
<feature type="compositionally biased region" description="Basic residues" evidence="1">
    <location>
        <begin position="630"/>
        <end position="643"/>
    </location>
</feature>
<feature type="region of interest" description="Disordered" evidence="1">
    <location>
        <begin position="173"/>
        <end position="203"/>
    </location>
</feature>
<dbReference type="InterPro" id="IPR052196">
    <property type="entry name" value="Bact_Kbp"/>
</dbReference>
<proteinExistence type="predicted"/>
<feature type="transmembrane region" description="Helical" evidence="2">
    <location>
        <begin position="381"/>
        <end position="402"/>
    </location>
</feature>
<feature type="domain" description="LysM" evidence="3">
    <location>
        <begin position="207"/>
        <end position="256"/>
    </location>
</feature>
<dbReference type="AlphaFoldDB" id="A0A2N3Y7D2"/>
<feature type="transmembrane region" description="Helical" evidence="2">
    <location>
        <begin position="85"/>
        <end position="111"/>
    </location>
</feature>
<evidence type="ECO:0000313" key="5">
    <source>
        <dbReference type="Proteomes" id="UP000233786"/>
    </source>
</evidence>
<dbReference type="OrthoDB" id="8444614at2"/>
<keyword evidence="2" id="KW-0812">Transmembrane</keyword>
<evidence type="ECO:0000256" key="1">
    <source>
        <dbReference type="SAM" id="MobiDB-lite"/>
    </source>
</evidence>
<keyword evidence="5" id="KW-1185">Reference proteome</keyword>
<name>A0A2N3Y7D2_SACSN</name>
<feature type="transmembrane region" description="Helical" evidence="2">
    <location>
        <begin position="20"/>
        <end position="41"/>
    </location>
</feature>
<feature type="region of interest" description="Disordered" evidence="1">
    <location>
        <begin position="611"/>
        <end position="670"/>
    </location>
</feature>
<dbReference type="CDD" id="cd00118">
    <property type="entry name" value="LysM"/>
    <property type="match status" value="2"/>
</dbReference>
<gene>
    <name evidence="4" type="ORF">A8926_6893</name>
</gene>
<reference evidence="4" key="1">
    <citation type="submission" date="2017-12" db="EMBL/GenBank/DDBJ databases">
        <title>Sequencing the genomes of 1000 Actinobacteria strains.</title>
        <authorList>
            <person name="Klenk H.-P."/>
        </authorList>
    </citation>
    <scope>NUCLEOTIDE SEQUENCE [LARGE SCALE GENOMIC DNA]</scope>
    <source>
        <strain evidence="4">DSM 44228</strain>
    </source>
</reference>
<evidence type="ECO:0000259" key="3">
    <source>
        <dbReference type="PROSITE" id="PS51782"/>
    </source>
</evidence>
<evidence type="ECO:0000313" key="4">
    <source>
        <dbReference type="EMBL" id="PKW18765.1"/>
    </source>
</evidence>
<evidence type="ECO:0000256" key="2">
    <source>
        <dbReference type="SAM" id="Phobius"/>
    </source>
</evidence>